<evidence type="ECO:0000256" key="2">
    <source>
        <dbReference type="ARBA" id="ARBA00023015"/>
    </source>
</evidence>
<dbReference type="Pfam" id="PF00126">
    <property type="entry name" value="HTH_1"/>
    <property type="match status" value="1"/>
</dbReference>
<evidence type="ECO:0000313" key="6">
    <source>
        <dbReference type="EMBL" id="SON51973.1"/>
    </source>
</evidence>
<evidence type="ECO:0000313" key="7">
    <source>
        <dbReference type="Proteomes" id="UP000235828"/>
    </source>
</evidence>
<keyword evidence="3" id="KW-0238">DNA-binding</keyword>
<proteinExistence type="inferred from homology"/>
<dbReference type="InterPro" id="IPR036390">
    <property type="entry name" value="WH_DNA-bd_sf"/>
</dbReference>
<dbReference type="SUPFAM" id="SSF53850">
    <property type="entry name" value="Periplasmic binding protein-like II"/>
    <property type="match status" value="1"/>
</dbReference>
<evidence type="ECO:0000259" key="5">
    <source>
        <dbReference type="PROSITE" id="PS50931"/>
    </source>
</evidence>
<dbReference type="Proteomes" id="UP000235828">
    <property type="component" value="Chromosome B"/>
</dbReference>
<sequence>MLLNYLKPMAIFAAVVETGSFTLAGKRLGMPRGKVSEQISRLESYLEVKLFQRSTRKVNITPEGQALYQHVCHIMRHGVEGVEEVKSFAEEVKGKIRITTTNDFYEHLLLPILKRFCQNYPEVELDLQITELPLSIIDDSIDLAIRSGELPDSGLISLPLAKTHLKVYASPELKDSLPDSPEQLNDYRWIAMSEDAKVSQFKLVSQNGGEFTLWPHYQHVASSVASYSPLIEQNFGLGMMTEHTGNVLVAKGRLIPVLPDWSHQSMSISLLYPARLHMARRTKLLIDEIKLAFSSPE</sequence>
<dbReference type="CDD" id="cd08422">
    <property type="entry name" value="PBP2_CrgA_like"/>
    <property type="match status" value="1"/>
</dbReference>
<organism evidence="6 7">
    <name type="scientific">Vibrio tapetis subsp. tapetis</name>
    <dbReference type="NCBI Taxonomy" id="1671868"/>
    <lineage>
        <taxon>Bacteria</taxon>
        <taxon>Pseudomonadati</taxon>
        <taxon>Pseudomonadota</taxon>
        <taxon>Gammaproteobacteria</taxon>
        <taxon>Vibrionales</taxon>
        <taxon>Vibrionaceae</taxon>
        <taxon>Vibrio</taxon>
    </lineage>
</organism>
<dbReference type="RefSeq" id="WP_102524329.1">
    <property type="nucleotide sequence ID" value="NZ_LT960612.1"/>
</dbReference>
<dbReference type="AlphaFoldDB" id="A0A2N8ZJ90"/>
<dbReference type="GO" id="GO:0003700">
    <property type="term" value="F:DNA-binding transcription factor activity"/>
    <property type="evidence" value="ECO:0007669"/>
    <property type="project" value="InterPro"/>
</dbReference>
<keyword evidence="4" id="KW-0804">Transcription</keyword>
<evidence type="ECO:0000256" key="3">
    <source>
        <dbReference type="ARBA" id="ARBA00023125"/>
    </source>
</evidence>
<gene>
    <name evidence="6" type="ORF">VTAP4600_B0362</name>
</gene>
<dbReference type="PROSITE" id="PS50931">
    <property type="entry name" value="HTH_LYSR"/>
    <property type="match status" value="1"/>
</dbReference>
<protein>
    <submittedName>
        <fullName evidence="6">Putative Transcriptional regulator, LysR family</fullName>
    </submittedName>
</protein>
<dbReference type="Gene3D" id="3.40.190.290">
    <property type="match status" value="1"/>
</dbReference>
<dbReference type="InterPro" id="IPR000847">
    <property type="entry name" value="LysR_HTH_N"/>
</dbReference>
<dbReference type="PANTHER" id="PTHR30537:SF5">
    <property type="entry name" value="HTH-TYPE TRANSCRIPTIONAL ACTIVATOR TTDR-RELATED"/>
    <property type="match status" value="1"/>
</dbReference>
<dbReference type="EMBL" id="LT960612">
    <property type="protein sequence ID" value="SON51973.1"/>
    <property type="molecule type" value="Genomic_DNA"/>
</dbReference>
<comment type="similarity">
    <text evidence="1">Belongs to the LysR transcriptional regulatory family.</text>
</comment>
<name>A0A2N8ZJ90_9VIBR</name>
<evidence type="ECO:0000256" key="1">
    <source>
        <dbReference type="ARBA" id="ARBA00009437"/>
    </source>
</evidence>
<dbReference type="GO" id="GO:0043565">
    <property type="term" value="F:sequence-specific DNA binding"/>
    <property type="evidence" value="ECO:0007669"/>
    <property type="project" value="TreeGrafter"/>
</dbReference>
<dbReference type="KEGG" id="vta:B0362"/>
<dbReference type="FunFam" id="1.10.10.10:FF:000001">
    <property type="entry name" value="LysR family transcriptional regulator"/>
    <property type="match status" value="1"/>
</dbReference>
<dbReference type="SUPFAM" id="SSF46785">
    <property type="entry name" value="Winged helix' DNA-binding domain"/>
    <property type="match status" value="1"/>
</dbReference>
<dbReference type="Gene3D" id="1.10.10.10">
    <property type="entry name" value="Winged helix-like DNA-binding domain superfamily/Winged helix DNA-binding domain"/>
    <property type="match status" value="1"/>
</dbReference>
<reference evidence="6 7" key="1">
    <citation type="submission" date="2017-10" db="EMBL/GenBank/DDBJ databases">
        <authorList>
            <person name="Banno H."/>
            <person name="Chua N.-H."/>
        </authorList>
    </citation>
    <scope>NUCLEOTIDE SEQUENCE [LARGE SCALE GENOMIC DNA]</scope>
    <source>
        <strain evidence="6">Vibrio tapetis CECT4600</strain>
    </source>
</reference>
<dbReference type="Pfam" id="PF03466">
    <property type="entry name" value="LysR_substrate"/>
    <property type="match status" value="1"/>
</dbReference>
<dbReference type="OrthoDB" id="9786526at2"/>
<evidence type="ECO:0000256" key="4">
    <source>
        <dbReference type="ARBA" id="ARBA00023163"/>
    </source>
</evidence>
<dbReference type="InterPro" id="IPR005119">
    <property type="entry name" value="LysR_subst-bd"/>
</dbReference>
<dbReference type="InterPro" id="IPR058163">
    <property type="entry name" value="LysR-type_TF_proteobact-type"/>
</dbReference>
<dbReference type="InterPro" id="IPR036388">
    <property type="entry name" value="WH-like_DNA-bd_sf"/>
</dbReference>
<dbReference type="PANTHER" id="PTHR30537">
    <property type="entry name" value="HTH-TYPE TRANSCRIPTIONAL REGULATOR"/>
    <property type="match status" value="1"/>
</dbReference>
<dbReference type="GO" id="GO:0006351">
    <property type="term" value="P:DNA-templated transcription"/>
    <property type="evidence" value="ECO:0007669"/>
    <property type="project" value="TreeGrafter"/>
</dbReference>
<keyword evidence="2" id="KW-0805">Transcription regulation</keyword>
<feature type="domain" description="HTH lysR-type" evidence="5">
    <location>
        <begin position="1"/>
        <end position="61"/>
    </location>
</feature>
<keyword evidence="7" id="KW-1185">Reference proteome</keyword>
<accession>A0A2N8ZJ90</accession>